<dbReference type="GO" id="GO:0000139">
    <property type="term" value="C:Golgi membrane"/>
    <property type="evidence" value="ECO:0007669"/>
    <property type="project" value="UniProtKB-SubCell"/>
</dbReference>
<dbReference type="Pfam" id="PF00777">
    <property type="entry name" value="Glyco_transf_29"/>
    <property type="match status" value="1"/>
</dbReference>
<comment type="similarity">
    <text evidence="2">Belongs to the glycosyltransferase 29 family.</text>
</comment>
<evidence type="ECO:0000313" key="14">
    <source>
        <dbReference type="Proteomes" id="UP000886520"/>
    </source>
</evidence>
<dbReference type="GO" id="GO:0008373">
    <property type="term" value="F:sialyltransferase activity"/>
    <property type="evidence" value="ECO:0007669"/>
    <property type="project" value="InterPro"/>
</dbReference>
<evidence type="ECO:0000256" key="1">
    <source>
        <dbReference type="ARBA" id="ARBA00004323"/>
    </source>
</evidence>
<evidence type="ECO:0000256" key="11">
    <source>
        <dbReference type="SAM" id="MobiDB-lite"/>
    </source>
</evidence>
<proteinExistence type="inferred from homology"/>
<dbReference type="CDD" id="cd19952">
    <property type="entry name" value="GT29"/>
    <property type="match status" value="1"/>
</dbReference>
<keyword evidence="8" id="KW-0333">Golgi apparatus</keyword>
<evidence type="ECO:0000256" key="4">
    <source>
        <dbReference type="ARBA" id="ARBA00022679"/>
    </source>
</evidence>
<keyword evidence="3" id="KW-0328">Glycosyltransferase</keyword>
<evidence type="ECO:0000256" key="7">
    <source>
        <dbReference type="ARBA" id="ARBA00022989"/>
    </source>
</evidence>
<comment type="caution">
    <text evidence="13">The sequence shown here is derived from an EMBL/GenBank/DDBJ whole genome shotgun (WGS) entry which is preliminary data.</text>
</comment>
<feature type="compositionally biased region" description="Low complexity" evidence="11">
    <location>
        <begin position="55"/>
        <end position="66"/>
    </location>
</feature>
<dbReference type="Gene3D" id="3.90.1480.20">
    <property type="entry name" value="Glycosyl transferase family 29"/>
    <property type="match status" value="1"/>
</dbReference>
<keyword evidence="14" id="KW-1185">Reference proteome</keyword>
<evidence type="ECO:0000256" key="3">
    <source>
        <dbReference type="ARBA" id="ARBA00022676"/>
    </source>
</evidence>
<keyword evidence="5 12" id="KW-0812">Transmembrane</keyword>
<evidence type="ECO:0000256" key="8">
    <source>
        <dbReference type="ARBA" id="ARBA00023034"/>
    </source>
</evidence>
<feature type="transmembrane region" description="Helical" evidence="12">
    <location>
        <begin position="7"/>
        <end position="29"/>
    </location>
</feature>
<organism evidence="13 14">
    <name type="scientific">Adiantum capillus-veneris</name>
    <name type="common">Maidenhair fern</name>
    <dbReference type="NCBI Taxonomy" id="13818"/>
    <lineage>
        <taxon>Eukaryota</taxon>
        <taxon>Viridiplantae</taxon>
        <taxon>Streptophyta</taxon>
        <taxon>Embryophyta</taxon>
        <taxon>Tracheophyta</taxon>
        <taxon>Polypodiopsida</taxon>
        <taxon>Polypodiidae</taxon>
        <taxon>Polypodiales</taxon>
        <taxon>Pteridineae</taxon>
        <taxon>Pteridaceae</taxon>
        <taxon>Vittarioideae</taxon>
        <taxon>Adiantum</taxon>
    </lineage>
</organism>
<dbReference type="Proteomes" id="UP000886520">
    <property type="component" value="Chromosome 4"/>
</dbReference>
<feature type="region of interest" description="Disordered" evidence="11">
    <location>
        <begin position="50"/>
        <end position="80"/>
    </location>
</feature>
<gene>
    <name evidence="13" type="ORF">GOP47_0004448</name>
</gene>
<evidence type="ECO:0000256" key="6">
    <source>
        <dbReference type="ARBA" id="ARBA00022968"/>
    </source>
</evidence>
<name>A0A9D4ZQC6_ADICA</name>
<evidence type="ECO:0000256" key="10">
    <source>
        <dbReference type="ARBA" id="ARBA00023180"/>
    </source>
</evidence>
<comment type="subcellular location">
    <subcellularLocation>
        <location evidence="1">Golgi apparatus membrane</location>
        <topology evidence="1">Single-pass type II membrane protein</topology>
    </subcellularLocation>
</comment>
<evidence type="ECO:0000256" key="12">
    <source>
        <dbReference type="SAM" id="Phobius"/>
    </source>
</evidence>
<dbReference type="PANTHER" id="PTHR46779:SF1">
    <property type="entry name" value="BETA-1,6-GALACTOSYLTRANSFERASE GALT29A"/>
    <property type="match status" value="1"/>
</dbReference>
<keyword evidence="10" id="KW-0325">Glycoprotein</keyword>
<evidence type="ECO:0000256" key="9">
    <source>
        <dbReference type="ARBA" id="ARBA00023136"/>
    </source>
</evidence>
<keyword evidence="6" id="KW-0735">Signal-anchor</keyword>
<dbReference type="PANTHER" id="PTHR46779">
    <property type="entry name" value="BETA-1,6-GALACTOSYLTRANSFERASE GALT29A"/>
    <property type="match status" value="1"/>
</dbReference>
<dbReference type="InterPro" id="IPR038578">
    <property type="entry name" value="GT29-like_sf"/>
</dbReference>
<dbReference type="OrthoDB" id="10264956at2759"/>
<evidence type="ECO:0000256" key="2">
    <source>
        <dbReference type="ARBA" id="ARBA00006003"/>
    </source>
</evidence>
<reference evidence="13" key="1">
    <citation type="submission" date="2021-01" db="EMBL/GenBank/DDBJ databases">
        <title>Adiantum capillus-veneris genome.</title>
        <authorList>
            <person name="Fang Y."/>
            <person name="Liao Q."/>
        </authorList>
    </citation>
    <scope>NUCLEOTIDE SEQUENCE</scope>
    <source>
        <strain evidence="13">H3</strain>
        <tissue evidence="13">Leaf</tissue>
    </source>
</reference>
<sequence>MSYSCCRLISIIIFISVSICSIASLSALLSRRTAPLPALRSLGLDPTQLDHENNSSASSFPSLDSSQAEDLSAPASASGHSNFSTLQPHWEGAGDGDLRLEALATVDLGERLLSQQASVMLDEVWEPSLADQLWNGLLGINERERLEAASFKLARQGRVVPMKLASPWYVSRWPQIRKSVKKWMQRRRVYDPGVLFTLLQSVKGPIDEHYEKQLLGAAHYGYVAKAGEPYKSCAVVGNSGVLLDAQYGGIIDAHEAVFRLNNARIAGLEQHVGTKTTLAFVNSNVLEACAGERRCFCQPYGGHVPTVVYIAQPVHFTEVTLCGEKERAPLLVVDGRLDKLCGRVAKYHSLKRFVEEEGPMVLKEVAQRWSAARDGPAFHYSSGLEAVMMALGVCRRVSLFGFGKGGRQHHYHSSDQHHELDLHDYAAEYQFYRHLQLLSFKRSAPLIPFLSDSLFVFPPLLVHGPL</sequence>
<dbReference type="AlphaFoldDB" id="A0A9D4ZQC6"/>
<evidence type="ECO:0000313" key="13">
    <source>
        <dbReference type="EMBL" id="KAI5081265.1"/>
    </source>
</evidence>
<keyword evidence="4" id="KW-0808">Transferase</keyword>
<dbReference type="InterPro" id="IPR001675">
    <property type="entry name" value="Glyco_trans_29"/>
</dbReference>
<evidence type="ECO:0000256" key="5">
    <source>
        <dbReference type="ARBA" id="ARBA00022692"/>
    </source>
</evidence>
<dbReference type="EMBL" id="JABFUD020000004">
    <property type="protein sequence ID" value="KAI5081265.1"/>
    <property type="molecule type" value="Genomic_DNA"/>
</dbReference>
<keyword evidence="7 12" id="KW-1133">Transmembrane helix</keyword>
<protein>
    <submittedName>
        <fullName evidence="13">Uncharacterized protein</fullName>
    </submittedName>
</protein>
<keyword evidence="9 12" id="KW-0472">Membrane</keyword>
<accession>A0A9D4ZQC6</accession>